<evidence type="ECO:0000313" key="2">
    <source>
        <dbReference type="EMBL" id="KHS36667.1"/>
    </source>
</evidence>
<protein>
    <submittedName>
        <fullName evidence="2">Conjugal transfer protein TrbH</fullName>
    </submittedName>
</protein>
<evidence type="ECO:0000256" key="1">
    <source>
        <dbReference type="SAM" id="SignalP"/>
    </source>
</evidence>
<reference evidence="3" key="1">
    <citation type="submission" date="2015-04" db="EMBL/GenBank/DDBJ databases">
        <title>Genome sequencing of pathogens of bean.</title>
        <authorList>
            <person name="Harrison J.W."/>
            <person name="Aritua V."/>
            <person name="Sapp M."/>
            <person name="Smith J."/>
            <person name="Studholme D.J."/>
        </authorList>
    </citation>
    <scope>NUCLEOTIDE SEQUENCE [LARGE SCALE GENOMIC DNA]</scope>
    <source>
        <strain evidence="3">NCPPB 1138</strain>
    </source>
</reference>
<feature type="chain" id="PRO_5044194283" evidence="1">
    <location>
        <begin position="28"/>
        <end position="152"/>
    </location>
</feature>
<feature type="signal peptide" evidence="1">
    <location>
        <begin position="1"/>
        <end position="27"/>
    </location>
</feature>
<proteinExistence type="predicted"/>
<dbReference type="PROSITE" id="PS51257">
    <property type="entry name" value="PROKAR_LIPOPROTEIN"/>
    <property type="match status" value="1"/>
</dbReference>
<dbReference type="AlphaFoldDB" id="A0AB34QIC9"/>
<dbReference type="Proteomes" id="UP000031180">
    <property type="component" value="Unassembled WGS sequence"/>
</dbReference>
<organism evidence="2 3">
    <name type="scientific">Xanthomonas campestris pv. phaseoli</name>
    <dbReference type="NCBI Taxonomy" id="317013"/>
    <lineage>
        <taxon>Bacteria</taxon>
        <taxon>Pseudomonadati</taxon>
        <taxon>Pseudomonadota</taxon>
        <taxon>Gammaproteobacteria</taxon>
        <taxon>Lysobacterales</taxon>
        <taxon>Lysobacteraceae</taxon>
        <taxon>Xanthomonas</taxon>
    </lineage>
</organism>
<gene>
    <name evidence="2" type="ORF">RN20_13130</name>
</gene>
<dbReference type="EMBL" id="JWTI02000038">
    <property type="protein sequence ID" value="KHS36667.1"/>
    <property type="molecule type" value="Genomic_DNA"/>
</dbReference>
<keyword evidence="1" id="KW-0732">Signal</keyword>
<evidence type="ECO:0000313" key="3">
    <source>
        <dbReference type="Proteomes" id="UP000031180"/>
    </source>
</evidence>
<accession>A0AB34QIC9</accession>
<name>A0AB34QIC9_XANCH</name>
<comment type="caution">
    <text evidence="2">The sequence shown here is derived from an EMBL/GenBank/DDBJ whole genome shotgun (WGS) entry which is preliminary data.</text>
</comment>
<sequence>MARFQLMATLAAALLLSACATSRPTMSYVEPSVTATDSITLSREAVAYLADALPPARTTLVLDPPAAKDQDHLTAALLPALRARGYGVTLADPKTGRPAGQGIALRYLASPLDGGVLMRLQYQGTEASRFYPRGTNGLLLPGAPFTVRGGQQ</sequence>